<sequence>MDFRDISEPGFNVEYREYGLFRPTLEIPFDGIVPRQRNLEQNDQDYRFIFRYARNLFLFCWDPERTGSFPTVERQQDAG</sequence>
<dbReference type="EMBL" id="CAADHB010000062">
    <property type="protein sequence ID" value="VFK79727.1"/>
    <property type="molecule type" value="Genomic_DNA"/>
</dbReference>
<reference evidence="1" key="1">
    <citation type="submission" date="2019-02" db="EMBL/GenBank/DDBJ databases">
        <authorList>
            <person name="Gruber-Vodicka R. H."/>
            <person name="Seah K. B. B."/>
        </authorList>
    </citation>
    <scope>NUCLEOTIDE SEQUENCE</scope>
    <source>
        <strain evidence="1">BECK_S127</strain>
    </source>
</reference>
<proteinExistence type="predicted"/>
<gene>
    <name evidence="1" type="ORF">BECKSD772D_GA0070982_10628</name>
</gene>
<dbReference type="AlphaFoldDB" id="A0A451BNB6"/>
<name>A0A451BNB6_9GAMM</name>
<organism evidence="1">
    <name type="scientific">Candidatus Kentrum sp. SD</name>
    <dbReference type="NCBI Taxonomy" id="2126332"/>
    <lineage>
        <taxon>Bacteria</taxon>
        <taxon>Pseudomonadati</taxon>
        <taxon>Pseudomonadota</taxon>
        <taxon>Gammaproteobacteria</taxon>
        <taxon>Candidatus Kentrum</taxon>
    </lineage>
</organism>
<evidence type="ECO:0000313" key="1">
    <source>
        <dbReference type="EMBL" id="VFK79727.1"/>
    </source>
</evidence>
<protein>
    <submittedName>
        <fullName evidence="1">Uncharacterized protein</fullName>
    </submittedName>
</protein>
<accession>A0A451BNB6</accession>